<proteinExistence type="predicted"/>
<reference evidence="1" key="1">
    <citation type="submission" date="2018-11" db="EMBL/GenBank/DDBJ databases">
        <authorList>
            <consortium name="Pathogen Informatics"/>
        </authorList>
    </citation>
    <scope>NUCLEOTIDE SEQUENCE</scope>
</reference>
<evidence type="ECO:0000313" key="1">
    <source>
        <dbReference type="EMBL" id="VEL13494.1"/>
    </source>
</evidence>
<gene>
    <name evidence="1" type="ORF">PXEA_LOCUS6934</name>
</gene>
<evidence type="ECO:0000313" key="2">
    <source>
        <dbReference type="Proteomes" id="UP000784294"/>
    </source>
</evidence>
<protein>
    <submittedName>
        <fullName evidence="1">Uncharacterized protein</fullName>
    </submittedName>
</protein>
<dbReference type="AlphaFoldDB" id="A0A3S5A2S8"/>
<sequence>MEGRTVVKATQMTPACTKYSAIIVMLIYQRPARYLVDWQTLRPLQN</sequence>
<comment type="caution">
    <text evidence="1">The sequence shown here is derived from an EMBL/GenBank/DDBJ whole genome shotgun (WGS) entry which is preliminary data.</text>
</comment>
<organism evidence="1 2">
    <name type="scientific">Protopolystoma xenopodis</name>
    <dbReference type="NCBI Taxonomy" id="117903"/>
    <lineage>
        <taxon>Eukaryota</taxon>
        <taxon>Metazoa</taxon>
        <taxon>Spiralia</taxon>
        <taxon>Lophotrochozoa</taxon>
        <taxon>Platyhelminthes</taxon>
        <taxon>Monogenea</taxon>
        <taxon>Polyopisthocotylea</taxon>
        <taxon>Polystomatidea</taxon>
        <taxon>Polystomatidae</taxon>
        <taxon>Protopolystoma</taxon>
    </lineage>
</organism>
<dbReference type="Proteomes" id="UP000784294">
    <property type="component" value="Unassembled WGS sequence"/>
</dbReference>
<keyword evidence="2" id="KW-1185">Reference proteome</keyword>
<name>A0A3S5A2S8_9PLAT</name>
<dbReference type="EMBL" id="CAAALY010017954">
    <property type="protein sequence ID" value="VEL13494.1"/>
    <property type="molecule type" value="Genomic_DNA"/>
</dbReference>
<accession>A0A3S5A2S8</accession>